<feature type="region of interest" description="Disordered" evidence="1">
    <location>
        <begin position="1"/>
        <end position="24"/>
    </location>
</feature>
<reference evidence="2 3" key="1">
    <citation type="submission" date="2016-09" db="EMBL/GenBank/DDBJ databases">
        <title>Complete genome sequence of the Lysinibacillus sphaericus LMG 22257, a specie of Bacillus with ureolytic activity that can effectively biodeposit calcium carbonate.</title>
        <authorList>
            <person name="Yan W."/>
        </authorList>
    </citation>
    <scope>NUCLEOTIDE SEQUENCE [LARGE SCALE GENOMIC DNA]</scope>
    <source>
        <strain evidence="2 3">LMG 22257</strain>
    </source>
</reference>
<proteinExistence type="predicted"/>
<dbReference type="Proteomes" id="UP000185746">
    <property type="component" value="Chromosome"/>
</dbReference>
<protein>
    <submittedName>
        <fullName evidence="2">Uncharacterized protein</fullName>
    </submittedName>
</protein>
<name>A0A1D8JC71_9BACL</name>
<dbReference type="EMBL" id="CP017560">
    <property type="protein sequence ID" value="AOV06307.1"/>
    <property type="molecule type" value="Genomic_DNA"/>
</dbReference>
<organism evidence="2 3">
    <name type="scientific">Sporosarcina ureilytica</name>
    <dbReference type="NCBI Taxonomy" id="298596"/>
    <lineage>
        <taxon>Bacteria</taxon>
        <taxon>Bacillati</taxon>
        <taxon>Bacillota</taxon>
        <taxon>Bacilli</taxon>
        <taxon>Bacillales</taxon>
        <taxon>Caryophanaceae</taxon>
        <taxon>Sporosarcina</taxon>
    </lineage>
</organism>
<keyword evidence="3" id="KW-1185">Reference proteome</keyword>
<accession>A0A1D8JC71</accession>
<evidence type="ECO:0000256" key="1">
    <source>
        <dbReference type="SAM" id="MobiDB-lite"/>
    </source>
</evidence>
<dbReference type="AlphaFoldDB" id="A0A1D8JC71"/>
<sequence>MVAKAVLRDGFSSGLSKSVHPERKSTSFGFQHEILDYEIGSVKWITRLLDNNKASLNKKDERQV</sequence>
<evidence type="ECO:0000313" key="3">
    <source>
        <dbReference type="Proteomes" id="UP000185746"/>
    </source>
</evidence>
<evidence type="ECO:0000313" key="2">
    <source>
        <dbReference type="EMBL" id="AOV06307.1"/>
    </source>
</evidence>
<dbReference type="KEGG" id="surl:BI350_00845"/>
<gene>
    <name evidence="2" type="ORF">BI350_00845</name>
</gene>